<evidence type="ECO:0000313" key="4">
    <source>
        <dbReference type="Proteomes" id="UP000005240"/>
    </source>
</evidence>
<reference evidence="3" key="4">
    <citation type="submission" date="2025-05" db="UniProtKB">
        <authorList>
            <consortium name="EnsemblFungi"/>
        </authorList>
    </citation>
    <scope>IDENTIFICATION</scope>
    <source>
        <strain evidence="3">isolate 1-1 / race 1 (BBBD)</strain>
    </source>
</reference>
<reference evidence="2" key="2">
    <citation type="submission" date="2016-05" db="EMBL/GenBank/DDBJ databases">
        <title>Comparative analysis highlights variable genome content of wheat rusts and divergence of the mating loci.</title>
        <authorList>
            <person name="Cuomo C.A."/>
            <person name="Bakkeren G."/>
            <person name="Szabo L."/>
            <person name="Khalil H."/>
            <person name="Joly D."/>
            <person name="Goldberg J."/>
            <person name="Young S."/>
            <person name="Zeng Q."/>
            <person name="Fellers J."/>
        </authorList>
    </citation>
    <scope>NUCLEOTIDE SEQUENCE [LARGE SCALE GENOMIC DNA]</scope>
    <source>
        <strain evidence="2">1-1 BBBD Race 1</strain>
    </source>
</reference>
<keyword evidence="4" id="KW-1185">Reference proteome</keyword>
<gene>
    <name evidence="2" type="ORF">PTTG_30960</name>
</gene>
<feature type="region of interest" description="Disordered" evidence="1">
    <location>
        <begin position="1"/>
        <end position="46"/>
    </location>
</feature>
<dbReference type="AlphaFoldDB" id="A0A180FWN8"/>
<dbReference type="EnsemblFungi" id="PTTG_30960-t43_1">
    <property type="protein sequence ID" value="PTTG_30960-t43_1-p1"/>
    <property type="gene ID" value="PTTG_30960"/>
</dbReference>
<accession>A0A180FWN8</accession>
<reference evidence="3 4" key="3">
    <citation type="journal article" date="2017" name="G3 (Bethesda)">
        <title>Comparative analysis highlights variable genome content of wheat rusts and divergence of the mating loci.</title>
        <authorList>
            <person name="Cuomo C.A."/>
            <person name="Bakkeren G."/>
            <person name="Khalil H.B."/>
            <person name="Panwar V."/>
            <person name="Joly D."/>
            <person name="Linning R."/>
            <person name="Sakthikumar S."/>
            <person name="Song X."/>
            <person name="Adiconis X."/>
            <person name="Fan L."/>
            <person name="Goldberg J.M."/>
            <person name="Levin J.Z."/>
            <person name="Young S."/>
            <person name="Zeng Q."/>
            <person name="Anikster Y."/>
            <person name="Bruce M."/>
            <person name="Wang M."/>
            <person name="Yin C."/>
            <person name="McCallum B."/>
            <person name="Szabo L.J."/>
            <person name="Hulbert S."/>
            <person name="Chen X."/>
            <person name="Fellers J.P."/>
        </authorList>
    </citation>
    <scope>NUCLEOTIDE SEQUENCE</scope>
    <source>
        <strain evidence="3">isolate 1-1 / race 1 (BBBD)</strain>
        <strain evidence="4">Isolate 1-1 / race 1 (BBBD)</strain>
    </source>
</reference>
<dbReference type="EMBL" id="ADAS02009883">
    <property type="protein sequence ID" value="OAV84907.1"/>
    <property type="molecule type" value="Genomic_DNA"/>
</dbReference>
<sequence>MAAPAARQHKSEEPDLPDTPAPQPVNSQRQPLKKSSDLPSQPSTQMDVTTSFKLFVSKRGKKNIKNWMPVPSEVDFNVTIIPGKTTLEEFQSLVASGCDKAVANTGSLVLEVLGKNKKKHELNWFVSIPRVKGWFKCDWVKITDVDSYQLWIDAFLNTKVKNPEAFLTLRMTNPTT</sequence>
<proteinExistence type="predicted"/>
<protein>
    <submittedName>
        <fullName evidence="2 3">Uncharacterized protein</fullName>
    </submittedName>
</protein>
<dbReference type="VEuPathDB" id="FungiDB:PTTG_30960"/>
<evidence type="ECO:0000256" key="1">
    <source>
        <dbReference type="SAM" id="MobiDB-lite"/>
    </source>
</evidence>
<organism evidence="2">
    <name type="scientific">Puccinia triticina (isolate 1-1 / race 1 (BBBD))</name>
    <name type="common">Brown leaf rust fungus</name>
    <dbReference type="NCBI Taxonomy" id="630390"/>
    <lineage>
        <taxon>Eukaryota</taxon>
        <taxon>Fungi</taxon>
        <taxon>Dikarya</taxon>
        <taxon>Basidiomycota</taxon>
        <taxon>Pucciniomycotina</taxon>
        <taxon>Pucciniomycetes</taxon>
        <taxon>Pucciniales</taxon>
        <taxon>Pucciniaceae</taxon>
        <taxon>Puccinia</taxon>
    </lineage>
</organism>
<evidence type="ECO:0000313" key="3">
    <source>
        <dbReference type="EnsemblFungi" id="PTTG_30960-t43_1-p1"/>
    </source>
</evidence>
<dbReference type="OrthoDB" id="2507298at2759"/>
<evidence type="ECO:0000313" key="2">
    <source>
        <dbReference type="EMBL" id="OAV84907.1"/>
    </source>
</evidence>
<name>A0A180FWN8_PUCT1</name>
<feature type="non-terminal residue" evidence="2">
    <location>
        <position position="176"/>
    </location>
</feature>
<feature type="compositionally biased region" description="Polar residues" evidence="1">
    <location>
        <begin position="37"/>
        <end position="46"/>
    </location>
</feature>
<reference evidence="2" key="1">
    <citation type="submission" date="2009-11" db="EMBL/GenBank/DDBJ databases">
        <authorList>
            <consortium name="The Broad Institute Genome Sequencing Platform"/>
            <person name="Ward D."/>
            <person name="Feldgarden M."/>
            <person name="Earl A."/>
            <person name="Young S.K."/>
            <person name="Zeng Q."/>
            <person name="Koehrsen M."/>
            <person name="Alvarado L."/>
            <person name="Berlin A."/>
            <person name="Bochicchio J."/>
            <person name="Borenstein D."/>
            <person name="Chapman S.B."/>
            <person name="Chen Z."/>
            <person name="Engels R."/>
            <person name="Freedman E."/>
            <person name="Gellesch M."/>
            <person name="Goldberg J."/>
            <person name="Griggs A."/>
            <person name="Gujja S."/>
            <person name="Heilman E."/>
            <person name="Heiman D."/>
            <person name="Hepburn T."/>
            <person name="Howarth C."/>
            <person name="Jen D."/>
            <person name="Larson L."/>
            <person name="Lewis B."/>
            <person name="Mehta T."/>
            <person name="Park D."/>
            <person name="Pearson M."/>
            <person name="Roberts A."/>
            <person name="Saif S."/>
            <person name="Shea T."/>
            <person name="Shenoy N."/>
            <person name="Sisk P."/>
            <person name="Stolte C."/>
            <person name="Sykes S."/>
            <person name="Thomson T."/>
            <person name="Walk T."/>
            <person name="White J."/>
            <person name="Yandava C."/>
            <person name="Izard J."/>
            <person name="Baranova O.V."/>
            <person name="Blanton J.M."/>
            <person name="Tanner A.C."/>
            <person name="Dewhirst F.E."/>
            <person name="Haas B."/>
            <person name="Nusbaum C."/>
            <person name="Birren B."/>
        </authorList>
    </citation>
    <scope>NUCLEOTIDE SEQUENCE [LARGE SCALE GENOMIC DNA]</scope>
    <source>
        <strain evidence="2">1-1 BBBD Race 1</strain>
    </source>
</reference>
<dbReference type="Proteomes" id="UP000005240">
    <property type="component" value="Unassembled WGS sequence"/>
</dbReference>